<evidence type="ECO:0000313" key="2">
    <source>
        <dbReference type="WBParaSite" id="RSKR_0000285500.1"/>
    </source>
</evidence>
<protein>
    <submittedName>
        <fullName evidence="2">F-box/kelch-repeat protein</fullName>
    </submittedName>
</protein>
<accession>A0AC35TPR3</accession>
<dbReference type="WBParaSite" id="RSKR_0000285500.1">
    <property type="protein sequence ID" value="RSKR_0000285500.1"/>
    <property type="gene ID" value="RSKR_0000285500"/>
</dbReference>
<organism evidence="1 2">
    <name type="scientific">Rhabditophanes sp. KR3021</name>
    <dbReference type="NCBI Taxonomy" id="114890"/>
    <lineage>
        <taxon>Eukaryota</taxon>
        <taxon>Metazoa</taxon>
        <taxon>Ecdysozoa</taxon>
        <taxon>Nematoda</taxon>
        <taxon>Chromadorea</taxon>
        <taxon>Rhabditida</taxon>
        <taxon>Tylenchina</taxon>
        <taxon>Panagrolaimomorpha</taxon>
        <taxon>Strongyloidoidea</taxon>
        <taxon>Alloionematidae</taxon>
        <taxon>Rhabditophanes</taxon>
    </lineage>
</organism>
<dbReference type="Proteomes" id="UP000095286">
    <property type="component" value="Unplaced"/>
</dbReference>
<evidence type="ECO:0000313" key="1">
    <source>
        <dbReference type="Proteomes" id="UP000095286"/>
    </source>
</evidence>
<proteinExistence type="predicted"/>
<reference evidence="2" key="1">
    <citation type="submission" date="2016-11" db="UniProtKB">
        <authorList>
            <consortium name="WormBaseParasite"/>
        </authorList>
    </citation>
    <scope>IDENTIFICATION</scope>
    <source>
        <strain evidence="2">KR3021</strain>
    </source>
</reference>
<name>A0AC35TPR3_9BILA</name>
<sequence>MTISMHTSRFTTNGFEHDTHFSSCKVNEEILMFGENEVLSFDLNEMKWSSHSKIPVPVKYPTSVLHNNSVYVVDGPISTTLRYDPREGLWERCGSTLFDGLNAAVCTYNETIMKAGGSFIFDNENGVFDEVEHGRCQLFETRNNSWREVGELPLPLSRSYCCQIQNMVQLFGGDNDEDIVQTIYNFDGTNETWSLSNIEIPPNSFVYGLNFI</sequence>